<dbReference type="KEGG" id="mets:DK389_14100"/>
<protein>
    <submittedName>
        <fullName evidence="1">DUF3572 domain-containing protein</fullName>
    </submittedName>
</protein>
<dbReference type="InterPro" id="IPR021955">
    <property type="entry name" value="DUF3572"/>
</dbReference>
<dbReference type="Pfam" id="PF12096">
    <property type="entry name" value="DUF3572"/>
    <property type="match status" value="1"/>
</dbReference>
<dbReference type="Proteomes" id="UP000245926">
    <property type="component" value="Chromosome"/>
</dbReference>
<sequence length="97" mass="10558">MKRKSVQVDDSAEVVAVEILGWLAGDEERLYPFLNASGLAPDNLRASAQDPGLLAGVLDHVMGDETLLLACSRDLNRKPETIAAAWHRLSPRGSDEF</sequence>
<dbReference type="OrthoDB" id="7356934at2"/>
<dbReference type="EMBL" id="CP029550">
    <property type="protein sequence ID" value="AWN41443.1"/>
    <property type="molecule type" value="Genomic_DNA"/>
</dbReference>
<accession>A0A2U8W5R5</accession>
<keyword evidence="2" id="KW-1185">Reference proteome</keyword>
<proteinExistence type="predicted"/>
<dbReference type="RefSeq" id="WP_109890463.1">
    <property type="nucleotide sequence ID" value="NZ_CP029550.1"/>
</dbReference>
<name>A0A2U8W5R5_9HYPH</name>
<evidence type="ECO:0000313" key="2">
    <source>
        <dbReference type="Proteomes" id="UP000245926"/>
    </source>
</evidence>
<evidence type="ECO:0000313" key="1">
    <source>
        <dbReference type="EMBL" id="AWN41443.1"/>
    </source>
</evidence>
<organism evidence="1 2">
    <name type="scientific">Methylobacterium durans</name>
    <dbReference type="NCBI Taxonomy" id="2202825"/>
    <lineage>
        <taxon>Bacteria</taxon>
        <taxon>Pseudomonadati</taxon>
        <taxon>Pseudomonadota</taxon>
        <taxon>Alphaproteobacteria</taxon>
        <taxon>Hyphomicrobiales</taxon>
        <taxon>Methylobacteriaceae</taxon>
        <taxon>Methylobacterium</taxon>
    </lineage>
</organism>
<dbReference type="AlphaFoldDB" id="A0A2U8W5R5"/>
<gene>
    <name evidence="1" type="ORF">DK389_14100</name>
</gene>
<reference evidence="2" key="1">
    <citation type="submission" date="2018-05" db="EMBL/GenBank/DDBJ databases">
        <title>Complete Genome Sequence of Methylobacterium sp. 17SD2-17.</title>
        <authorList>
            <person name="Srinivasan S."/>
        </authorList>
    </citation>
    <scope>NUCLEOTIDE SEQUENCE [LARGE SCALE GENOMIC DNA]</scope>
    <source>
        <strain evidence="2">17SD2-17</strain>
    </source>
</reference>